<keyword evidence="2" id="KW-1185">Reference proteome</keyword>
<dbReference type="AlphaFoldDB" id="A0A1T4PRD2"/>
<dbReference type="Proteomes" id="UP000190135">
    <property type="component" value="Unassembled WGS sequence"/>
</dbReference>
<dbReference type="STRING" id="1365950.SAMN05428963_104118"/>
<organism evidence="1 2">
    <name type="scientific">Consotaella salsifontis</name>
    <dbReference type="NCBI Taxonomy" id="1365950"/>
    <lineage>
        <taxon>Bacteria</taxon>
        <taxon>Pseudomonadati</taxon>
        <taxon>Pseudomonadota</taxon>
        <taxon>Alphaproteobacteria</taxon>
        <taxon>Hyphomicrobiales</taxon>
        <taxon>Aurantimonadaceae</taxon>
        <taxon>Consotaella</taxon>
    </lineage>
</organism>
<accession>A0A1T4PRD2</accession>
<dbReference type="RefSeq" id="WP_078707662.1">
    <property type="nucleotide sequence ID" value="NZ_FUXL01000004.1"/>
</dbReference>
<gene>
    <name evidence="1" type="ORF">SAMN05428963_104118</name>
</gene>
<reference evidence="1 2" key="1">
    <citation type="submission" date="2017-02" db="EMBL/GenBank/DDBJ databases">
        <authorList>
            <person name="Peterson S.W."/>
        </authorList>
    </citation>
    <scope>NUCLEOTIDE SEQUENCE [LARGE SCALE GENOMIC DNA]</scope>
    <source>
        <strain evidence="1 2">USBA 369</strain>
    </source>
</reference>
<dbReference type="EMBL" id="FUXL01000004">
    <property type="protein sequence ID" value="SJZ94103.1"/>
    <property type="molecule type" value="Genomic_DNA"/>
</dbReference>
<evidence type="ECO:0000313" key="2">
    <source>
        <dbReference type="Proteomes" id="UP000190135"/>
    </source>
</evidence>
<proteinExistence type="predicted"/>
<protein>
    <recommendedName>
        <fullName evidence="3">Transcriptional activator HlyU</fullName>
    </recommendedName>
</protein>
<dbReference type="Pfam" id="PF10115">
    <property type="entry name" value="HlyU"/>
    <property type="match status" value="1"/>
</dbReference>
<evidence type="ECO:0008006" key="3">
    <source>
        <dbReference type="Google" id="ProtNLM"/>
    </source>
</evidence>
<dbReference type="OrthoDB" id="9800971at2"/>
<name>A0A1T4PRD2_9HYPH</name>
<sequence>MSFLKKLFGGAAAPSEPKPAAVEDYKGFTVKAAPMREGAQFRLAALIEKAVGGELKSHHLIRADLFQSEDEATQASLRKAHQVIDEQGERLFG</sequence>
<dbReference type="InterPro" id="IPR018772">
    <property type="entry name" value="Transcription_activator_HlyU"/>
</dbReference>
<evidence type="ECO:0000313" key="1">
    <source>
        <dbReference type="EMBL" id="SJZ94103.1"/>
    </source>
</evidence>